<accession>A0ABM1B9X8</accession>
<dbReference type="Gene3D" id="1.20.120.1770">
    <property type="match status" value="1"/>
</dbReference>
<keyword evidence="5 11" id="KW-0812">Transmembrane</keyword>
<keyword evidence="9" id="KW-0408">Iron</keyword>
<evidence type="ECO:0000256" key="10">
    <source>
        <dbReference type="ARBA" id="ARBA00023136"/>
    </source>
</evidence>
<comment type="subcellular location">
    <subcellularLocation>
        <location evidence="2">Membrane</location>
        <topology evidence="2">Multi-pass membrane protein</topology>
    </subcellularLocation>
</comment>
<organism evidence="13 14">
    <name type="scientific">Limulus polyphemus</name>
    <name type="common">Atlantic horseshoe crab</name>
    <dbReference type="NCBI Taxonomy" id="6850"/>
    <lineage>
        <taxon>Eukaryota</taxon>
        <taxon>Metazoa</taxon>
        <taxon>Ecdysozoa</taxon>
        <taxon>Arthropoda</taxon>
        <taxon>Chelicerata</taxon>
        <taxon>Merostomata</taxon>
        <taxon>Xiphosura</taxon>
        <taxon>Limulidae</taxon>
        <taxon>Limulus</taxon>
    </lineage>
</organism>
<dbReference type="InterPro" id="IPR006593">
    <property type="entry name" value="Cyt_b561/ferric_Rdtase_TM"/>
</dbReference>
<keyword evidence="7" id="KW-0249">Electron transport</keyword>
<dbReference type="RefSeq" id="XP_013777779.2">
    <property type="nucleotide sequence ID" value="XM_013922325.2"/>
</dbReference>
<feature type="transmembrane region" description="Helical" evidence="11">
    <location>
        <begin position="140"/>
        <end position="160"/>
    </location>
</feature>
<comment type="cofactor">
    <cofactor evidence="1">
        <name>heme b</name>
        <dbReference type="ChEBI" id="CHEBI:60344"/>
    </cofactor>
</comment>
<dbReference type="Pfam" id="PF03188">
    <property type="entry name" value="Cytochrom_B561"/>
    <property type="match status" value="1"/>
</dbReference>
<evidence type="ECO:0000313" key="13">
    <source>
        <dbReference type="Proteomes" id="UP000694941"/>
    </source>
</evidence>
<dbReference type="SMART" id="SM00665">
    <property type="entry name" value="B561"/>
    <property type="match status" value="1"/>
</dbReference>
<gene>
    <name evidence="14" type="primary">LOC106462400</name>
</gene>
<evidence type="ECO:0000256" key="5">
    <source>
        <dbReference type="ARBA" id="ARBA00022692"/>
    </source>
</evidence>
<evidence type="ECO:0000256" key="9">
    <source>
        <dbReference type="ARBA" id="ARBA00023004"/>
    </source>
</evidence>
<protein>
    <submittedName>
        <fullName evidence="14">Cytochrome b ascorbate-dependent protein 3-like</fullName>
    </submittedName>
</protein>
<proteinExistence type="predicted"/>
<evidence type="ECO:0000313" key="14">
    <source>
        <dbReference type="RefSeq" id="XP_013777779.2"/>
    </source>
</evidence>
<dbReference type="GeneID" id="106462400"/>
<evidence type="ECO:0000259" key="12">
    <source>
        <dbReference type="PROSITE" id="PS50939"/>
    </source>
</evidence>
<keyword evidence="13" id="KW-1185">Reference proteome</keyword>
<dbReference type="PROSITE" id="PS50939">
    <property type="entry name" value="CYTOCHROME_B561"/>
    <property type="match status" value="1"/>
</dbReference>
<evidence type="ECO:0000256" key="3">
    <source>
        <dbReference type="ARBA" id="ARBA00022448"/>
    </source>
</evidence>
<evidence type="ECO:0000256" key="8">
    <source>
        <dbReference type="ARBA" id="ARBA00022989"/>
    </source>
</evidence>
<dbReference type="PANTHER" id="PTHR10106:SF24">
    <property type="entry name" value="NO EXTENDED MEMORY, ISOFORM A"/>
    <property type="match status" value="1"/>
</dbReference>
<evidence type="ECO:0000256" key="1">
    <source>
        <dbReference type="ARBA" id="ARBA00001970"/>
    </source>
</evidence>
<evidence type="ECO:0000256" key="7">
    <source>
        <dbReference type="ARBA" id="ARBA00022982"/>
    </source>
</evidence>
<dbReference type="InterPro" id="IPR043205">
    <property type="entry name" value="CYB561/CYBRD1-like"/>
</dbReference>
<evidence type="ECO:0000256" key="4">
    <source>
        <dbReference type="ARBA" id="ARBA00022617"/>
    </source>
</evidence>
<feature type="transmembrane region" description="Helical" evidence="11">
    <location>
        <begin position="21"/>
        <end position="41"/>
    </location>
</feature>
<reference evidence="14" key="1">
    <citation type="submission" date="2025-08" db="UniProtKB">
        <authorList>
            <consortium name="RefSeq"/>
        </authorList>
    </citation>
    <scope>IDENTIFICATION</scope>
    <source>
        <tissue evidence="14">Muscle</tissue>
    </source>
</reference>
<keyword evidence="4" id="KW-0349">Heme</keyword>
<keyword evidence="10 11" id="KW-0472">Membrane</keyword>
<sequence length="180" mass="20020">MLVYRIFFCCKKIYNKVLHTIVFVLAISAITIGMMSAIQAHNNSPEPKHFYSLHSWIGLATMGLYALQFIVGFVSFLVLLCCDATTTKFRQQLLPTHKTFGVIIFSMAVAACVTGLTQSARYRLSGKDGKLNYADLPEQAIVINVLGITMIALGILLTYLTHNIGIKRYATEVINETHLT</sequence>
<dbReference type="Proteomes" id="UP000694941">
    <property type="component" value="Unplaced"/>
</dbReference>
<keyword evidence="6" id="KW-0479">Metal-binding</keyword>
<keyword evidence="8 11" id="KW-1133">Transmembrane helix</keyword>
<feature type="domain" description="Cytochrome b561" evidence="12">
    <location>
        <begin position="1"/>
        <end position="162"/>
    </location>
</feature>
<keyword evidence="3" id="KW-0813">Transport</keyword>
<name>A0ABM1B9X8_LIMPO</name>
<evidence type="ECO:0000256" key="6">
    <source>
        <dbReference type="ARBA" id="ARBA00022723"/>
    </source>
</evidence>
<feature type="transmembrane region" description="Helical" evidence="11">
    <location>
        <begin position="53"/>
        <end position="80"/>
    </location>
</feature>
<evidence type="ECO:0000256" key="2">
    <source>
        <dbReference type="ARBA" id="ARBA00004141"/>
    </source>
</evidence>
<evidence type="ECO:0000256" key="11">
    <source>
        <dbReference type="SAM" id="Phobius"/>
    </source>
</evidence>
<feature type="transmembrane region" description="Helical" evidence="11">
    <location>
        <begin position="100"/>
        <end position="120"/>
    </location>
</feature>
<dbReference type="PANTHER" id="PTHR10106">
    <property type="entry name" value="CYTOCHROME B561-RELATED"/>
    <property type="match status" value="1"/>
</dbReference>